<dbReference type="VEuPathDB" id="CryptoDB:Cvel_19036"/>
<keyword evidence="6" id="KW-1133">Transmembrane helix</keyword>
<evidence type="ECO:0000313" key="8">
    <source>
        <dbReference type="EMBL" id="CEM19351.1"/>
    </source>
</evidence>
<dbReference type="InterPro" id="IPR024731">
    <property type="entry name" value="NELL2-like_EGF"/>
</dbReference>
<dbReference type="InterPro" id="IPR000152">
    <property type="entry name" value="EGF-type_Asp/Asn_hydroxyl_site"/>
</dbReference>
<evidence type="ECO:0000256" key="1">
    <source>
        <dbReference type="ARBA" id="ARBA00022536"/>
    </source>
</evidence>
<dbReference type="SUPFAM" id="SSF49785">
    <property type="entry name" value="Galactose-binding domain-like"/>
    <property type="match status" value="1"/>
</dbReference>
<name>A0A0G4FVY3_9ALVE</name>
<dbReference type="PROSITE" id="PS50026">
    <property type="entry name" value="EGF_3"/>
    <property type="match status" value="1"/>
</dbReference>
<keyword evidence="1 4" id="KW-0245">EGF-like domain</keyword>
<keyword evidence="6" id="KW-0472">Membrane</keyword>
<dbReference type="AlphaFoldDB" id="A0A0G4FVY3"/>
<organism evidence="8">
    <name type="scientific">Chromera velia CCMP2878</name>
    <dbReference type="NCBI Taxonomy" id="1169474"/>
    <lineage>
        <taxon>Eukaryota</taxon>
        <taxon>Sar</taxon>
        <taxon>Alveolata</taxon>
        <taxon>Colpodellida</taxon>
        <taxon>Chromeraceae</taxon>
        <taxon>Chromera</taxon>
    </lineage>
</organism>
<keyword evidence="3" id="KW-1015">Disulfide bond</keyword>
<dbReference type="CDD" id="cd00053">
    <property type="entry name" value="EGF"/>
    <property type="match status" value="1"/>
</dbReference>
<feature type="region of interest" description="Disordered" evidence="5">
    <location>
        <begin position="210"/>
        <end position="233"/>
    </location>
</feature>
<dbReference type="InterPro" id="IPR008979">
    <property type="entry name" value="Galactose-bd-like_sf"/>
</dbReference>
<dbReference type="Gene3D" id="2.10.25.10">
    <property type="entry name" value="Laminin"/>
    <property type="match status" value="1"/>
</dbReference>
<evidence type="ECO:0000259" key="7">
    <source>
        <dbReference type="PROSITE" id="PS50026"/>
    </source>
</evidence>
<accession>A0A0G4FVY3</accession>
<dbReference type="InterPro" id="IPR000742">
    <property type="entry name" value="EGF"/>
</dbReference>
<evidence type="ECO:0000256" key="5">
    <source>
        <dbReference type="SAM" id="MobiDB-lite"/>
    </source>
</evidence>
<evidence type="ECO:0000256" key="6">
    <source>
        <dbReference type="SAM" id="Phobius"/>
    </source>
</evidence>
<keyword evidence="6" id="KW-0812">Transmembrane</keyword>
<feature type="domain" description="EGF-like" evidence="7">
    <location>
        <begin position="543"/>
        <end position="584"/>
    </location>
</feature>
<evidence type="ECO:0000256" key="3">
    <source>
        <dbReference type="ARBA" id="ARBA00023157"/>
    </source>
</evidence>
<dbReference type="PROSITE" id="PS01186">
    <property type="entry name" value="EGF_2"/>
    <property type="match status" value="1"/>
</dbReference>
<protein>
    <recommendedName>
        <fullName evidence="7">EGF-like domain-containing protein</fullName>
    </recommendedName>
</protein>
<sequence>MTGRRDPGEEETEASGGALCVGPQQNPHKTTNAQHRSDTPCTLSSGLCKQGTGGGGVGEETDTDSRPQNNIISSSSVKTIYISLVCWANSLSGSSGRLKGTLRSRPSRCRGLGRFSPRPVVNSSTLLWVLLLVVLWGLMTKSTALTHLPPSDIGRGDTWTEDTSVTYSGLSTFTKDYTGTEGCVGTYRARSNTQWINAPPWVWPPQGAFDRNPNAGPGTTSRYEPDSNMPGTSAASDANVELILELPCLMQIEQYGVQGRIEGTSSEIPDHGVSKGELHGSTDLSSWTLLGSYSGETTWTAGETRNFTADSTLGAFKYFKFVAQRVSGADPGIMCIADIHLWGEQVQEIPPSDIGAGTTWTKDPSVTYNGVKTVYKDYAGSVCPGRFRAMSSVEWHDDNSWYSYGSDEKPLGALFDRQTNTWISSRDNIANIGQSSGGEADVDLVLQTPCSVTLSAYKLTTRDQHFDTQSPSKAVVYGSTDGRSWMELGSYAGETAWTSLEQKAFFVNTTLGAFNYFKFNVRKNAGSADNRVSIADIELIGTVLDLCGGGSHNCDGNATCTNAGSSFTCACNYGFTGDGVSSCSALTLVPSADIGAGGTWTEDSSETYSGLSTFTKDYSGAMCPGTFRAKTNKAWNPSGTNLGYPSGAFDRKPQSFGESFYASGSPAPSNTGTDSGTNGNVELILDLPCRMPLVSFGIQPRETGTHLTQTPSQLVVSGSVDGGTSWTEVASYTGEVSNWEFGVTRGFHVNTSDANAAKPYSSFKFDIQKVSSATDGSVVVGDIELYTDKTLTQLPPPDIGRGDTWTRDASVTYNGIYTLYKDSSNSACPGRYRVRTNTNWSYNSGSAAGSFDTYEWPPSGAFDRVEGAAKSGYKTAASVSGTAAASDADVEVILELPCRLTLHSYGVQGRLGAVVSSETPSQAELLGSSGLSTWTVLGSFSGETGWAIAETRVFSADTTAGPFKFFKFVGKRISSSAGGLMSIGEVLLIGEPQALALTQLPPSDIGRGDTWIEDTSVTYSGLSTFTKDYTGTQGCTGRYRVRTNTQ</sequence>
<feature type="compositionally biased region" description="Polar residues" evidence="5">
    <location>
        <begin position="23"/>
        <end position="47"/>
    </location>
</feature>
<dbReference type="PROSITE" id="PS00010">
    <property type="entry name" value="ASX_HYDROXYL"/>
    <property type="match status" value="1"/>
</dbReference>
<feature type="transmembrane region" description="Helical" evidence="6">
    <location>
        <begin position="120"/>
        <end position="139"/>
    </location>
</feature>
<dbReference type="Gene3D" id="2.60.120.260">
    <property type="entry name" value="Galactose-binding domain-like"/>
    <property type="match status" value="3"/>
</dbReference>
<comment type="caution">
    <text evidence="4">Lacks conserved residue(s) required for the propagation of feature annotation.</text>
</comment>
<gene>
    <name evidence="8" type="ORF">Cvel_19036.t1.CR1</name>
</gene>
<dbReference type="Pfam" id="PF12947">
    <property type="entry name" value="EGF_3"/>
    <property type="match status" value="1"/>
</dbReference>
<keyword evidence="2" id="KW-0732">Signal</keyword>
<reference evidence="8" key="1">
    <citation type="submission" date="2014-11" db="EMBL/GenBank/DDBJ databases">
        <authorList>
            <person name="Otto D Thomas"/>
            <person name="Naeem Raeece"/>
        </authorList>
    </citation>
    <scope>NUCLEOTIDE SEQUENCE</scope>
</reference>
<evidence type="ECO:0000256" key="4">
    <source>
        <dbReference type="PROSITE-ProRule" id="PRU00076"/>
    </source>
</evidence>
<dbReference type="PhylomeDB" id="A0A0G4FVY3"/>
<evidence type="ECO:0000256" key="2">
    <source>
        <dbReference type="ARBA" id="ARBA00022729"/>
    </source>
</evidence>
<proteinExistence type="predicted"/>
<dbReference type="EMBL" id="CDMZ01000677">
    <property type="protein sequence ID" value="CEM19351.1"/>
    <property type="molecule type" value="Genomic_DNA"/>
</dbReference>
<feature type="region of interest" description="Disordered" evidence="5">
    <location>
        <begin position="1"/>
        <end position="70"/>
    </location>
</feature>